<dbReference type="GO" id="GO:0012505">
    <property type="term" value="C:endomembrane system"/>
    <property type="evidence" value="ECO:0007669"/>
    <property type="project" value="UniProtKB-SubCell"/>
</dbReference>
<keyword evidence="4" id="KW-0677">Repeat</keyword>
<dbReference type="Proteomes" id="UP001515480">
    <property type="component" value="Unassembled WGS sequence"/>
</dbReference>
<evidence type="ECO:0000256" key="2">
    <source>
        <dbReference type="ARBA" id="ARBA00022448"/>
    </source>
</evidence>
<feature type="transmembrane region" description="Helical" evidence="8">
    <location>
        <begin position="180"/>
        <end position="206"/>
    </location>
</feature>
<dbReference type="SMART" id="SM00679">
    <property type="entry name" value="CTNS"/>
    <property type="match status" value="2"/>
</dbReference>
<keyword evidence="11" id="KW-1185">Reference proteome</keyword>
<keyword evidence="6 8" id="KW-0472">Membrane</keyword>
<dbReference type="Pfam" id="PF04193">
    <property type="entry name" value="PQ-loop"/>
    <property type="match status" value="2"/>
</dbReference>
<dbReference type="Gene3D" id="1.20.1280.290">
    <property type="match status" value="1"/>
</dbReference>
<keyword evidence="3 8" id="KW-0812">Transmembrane</keyword>
<evidence type="ECO:0000256" key="4">
    <source>
        <dbReference type="ARBA" id="ARBA00022737"/>
    </source>
</evidence>
<gene>
    <name evidence="10" type="ORF">AB1Y20_005498</name>
</gene>
<accession>A0AB34J4X9</accession>
<feature type="signal peptide" evidence="9">
    <location>
        <begin position="1"/>
        <end position="25"/>
    </location>
</feature>
<dbReference type="PANTHER" id="PTHR13131">
    <property type="entry name" value="CYSTINOSIN"/>
    <property type="match status" value="1"/>
</dbReference>
<reference evidence="10 11" key="1">
    <citation type="journal article" date="2024" name="Science">
        <title>Giant polyketide synthase enzymes in the biosynthesis of giant marine polyether toxins.</title>
        <authorList>
            <person name="Fallon T.R."/>
            <person name="Shende V.V."/>
            <person name="Wierzbicki I.H."/>
            <person name="Pendleton A.L."/>
            <person name="Watervoot N.F."/>
            <person name="Auber R.P."/>
            <person name="Gonzalez D.J."/>
            <person name="Wisecaver J.H."/>
            <person name="Moore B.S."/>
        </authorList>
    </citation>
    <scope>NUCLEOTIDE SEQUENCE [LARGE SCALE GENOMIC DNA]</scope>
    <source>
        <strain evidence="10 11">12B1</strain>
    </source>
</reference>
<evidence type="ECO:0000313" key="10">
    <source>
        <dbReference type="EMBL" id="KAL1512236.1"/>
    </source>
</evidence>
<keyword evidence="2" id="KW-0813">Transport</keyword>
<dbReference type="PANTHER" id="PTHR13131:SF5">
    <property type="entry name" value="CYSTINOSIN"/>
    <property type="match status" value="1"/>
</dbReference>
<dbReference type="GO" id="GO:0005774">
    <property type="term" value="C:vacuolar membrane"/>
    <property type="evidence" value="ECO:0007669"/>
    <property type="project" value="TreeGrafter"/>
</dbReference>
<feature type="region of interest" description="Disordered" evidence="7">
    <location>
        <begin position="33"/>
        <end position="57"/>
    </location>
</feature>
<dbReference type="InterPro" id="IPR006603">
    <property type="entry name" value="PQ-loop_rpt"/>
</dbReference>
<feature type="transmembrane region" description="Helical" evidence="8">
    <location>
        <begin position="96"/>
        <end position="117"/>
    </location>
</feature>
<evidence type="ECO:0000313" key="11">
    <source>
        <dbReference type="Proteomes" id="UP001515480"/>
    </source>
</evidence>
<feature type="transmembrane region" description="Helical" evidence="8">
    <location>
        <begin position="212"/>
        <end position="232"/>
    </location>
</feature>
<feature type="transmembrane region" description="Helical" evidence="8">
    <location>
        <begin position="63"/>
        <end position="84"/>
    </location>
</feature>
<dbReference type="InterPro" id="IPR005282">
    <property type="entry name" value="LC_transporter"/>
</dbReference>
<dbReference type="GO" id="GO:0015184">
    <property type="term" value="F:L-cystine transmembrane transporter activity"/>
    <property type="evidence" value="ECO:0007669"/>
    <property type="project" value="TreeGrafter"/>
</dbReference>
<dbReference type="EMBL" id="JBGBPQ010000013">
    <property type="protein sequence ID" value="KAL1512236.1"/>
    <property type="molecule type" value="Genomic_DNA"/>
</dbReference>
<evidence type="ECO:0000256" key="9">
    <source>
        <dbReference type="SAM" id="SignalP"/>
    </source>
</evidence>
<name>A0AB34J4X9_PRYPA</name>
<feature type="transmembrane region" description="Helical" evidence="8">
    <location>
        <begin position="153"/>
        <end position="173"/>
    </location>
</feature>
<sequence>MELLSKLRLLGVLLILAIGVGLGLGLHSRDEEPLSPPMPPWGPAAVPPSPPNHPPPAPSCGQAVGMLSDVIGWTYFAAWSVSFWPQLIYNWERRSVVGLSFDFVLLNFCGFGCYSAYNIGLYYVPVVQQEYMEANGGHSRRVVPETSVRVNDVFFALHAMAACAIGLLQIACYDRGRQRFSVWCLASVALFLIGVAVGVVLIVARAAPWCTWFHFLYALSFVKLGISIVKYVPQVLLNARRRSTEGWSIDNVLLDFSGGALSLTQQMIDCACAADWGGISGDPVKFGLGFASMVFDVVFMMQHYVCFRVSSAHTSGFLSEVSPPLLLCETGSPQVPMPQRDAIDGAATSDEACCKDS</sequence>
<dbReference type="AlphaFoldDB" id="A0AB34J4X9"/>
<evidence type="ECO:0000256" key="1">
    <source>
        <dbReference type="ARBA" id="ARBA00004127"/>
    </source>
</evidence>
<feature type="compositionally biased region" description="Pro residues" evidence="7">
    <location>
        <begin position="34"/>
        <end position="57"/>
    </location>
</feature>
<evidence type="ECO:0000256" key="6">
    <source>
        <dbReference type="ARBA" id="ARBA00023136"/>
    </source>
</evidence>
<evidence type="ECO:0000256" key="8">
    <source>
        <dbReference type="SAM" id="Phobius"/>
    </source>
</evidence>
<evidence type="ECO:0000256" key="3">
    <source>
        <dbReference type="ARBA" id="ARBA00022692"/>
    </source>
</evidence>
<evidence type="ECO:0008006" key="12">
    <source>
        <dbReference type="Google" id="ProtNLM"/>
    </source>
</evidence>
<comment type="caution">
    <text evidence="10">The sequence shown here is derived from an EMBL/GenBank/DDBJ whole genome shotgun (WGS) entry which is preliminary data.</text>
</comment>
<proteinExistence type="predicted"/>
<feature type="chain" id="PRO_5044286869" description="Cystinosin" evidence="9">
    <location>
        <begin position="26"/>
        <end position="357"/>
    </location>
</feature>
<protein>
    <recommendedName>
        <fullName evidence="12">Cystinosin</fullName>
    </recommendedName>
</protein>
<evidence type="ECO:0000256" key="7">
    <source>
        <dbReference type="SAM" id="MobiDB-lite"/>
    </source>
</evidence>
<keyword evidence="5 8" id="KW-1133">Transmembrane helix</keyword>
<dbReference type="NCBIfam" id="TIGR00951">
    <property type="entry name" value="2A43"/>
    <property type="match status" value="1"/>
</dbReference>
<organism evidence="10 11">
    <name type="scientific">Prymnesium parvum</name>
    <name type="common">Toxic golden alga</name>
    <dbReference type="NCBI Taxonomy" id="97485"/>
    <lineage>
        <taxon>Eukaryota</taxon>
        <taxon>Haptista</taxon>
        <taxon>Haptophyta</taxon>
        <taxon>Prymnesiophyceae</taxon>
        <taxon>Prymnesiales</taxon>
        <taxon>Prymnesiaceae</taxon>
        <taxon>Prymnesium</taxon>
    </lineage>
</organism>
<comment type="subcellular location">
    <subcellularLocation>
        <location evidence="1">Endomembrane system</location>
        <topology evidence="1">Multi-pass membrane protein</topology>
    </subcellularLocation>
</comment>
<keyword evidence="9" id="KW-0732">Signal</keyword>
<evidence type="ECO:0000256" key="5">
    <source>
        <dbReference type="ARBA" id="ARBA00022989"/>
    </source>
</evidence>